<name>A0ABN0Z320_9ACTN</name>
<keyword evidence="1" id="KW-1133">Transmembrane helix</keyword>
<feature type="transmembrane region" description="Helical" evidence="1">
    <location>
        <begin position="31"/>
        <end position="48"/>
    </location>
</feature>
<evidence type="ECO:0000256" key="1">
    <source>
        <dbReference type="SAM" id="Phobius"/>
    </source>
</evidence>
<evidence type="ECO:0000313" key="2">
    <source>
        <dbReference type="EMBL" id="GAA0430833.1"/>
    </source>
</evidence>
<reference evidence="2 3" key="1">
    <citation type="journal article" date="2019" name="Int. J. Syst. Evol. Microbiol.">
        <title>The Global Catalogue of Microorganisms (GCM) 10K type strain sequencing project: providing services to taxonomists for standard genome sequencing and annotation.</title>
        <authorList>
            <consortium name="The Broad Institute Genomics Platform"/>
            <consortium name="The Broad Institute Genome Sequencing Center for Infectious Disease"/>
            <person name="Wu L."/>
            <person name="Ma J."/>
        </authorList>
    </citation>
    <scope>NUCLEOTIDE SEQUENCE [LARGE SCALE GENOMIC DNA]</scope>
    <source>
        <strain evidence="2 3">JCM 4788</strain>
    </source>
</reference>
<gene>
    <name evidence="2" type="ORF">GCM10010357_60640</name>
</gene>
<protein>
    <submittedName>
        <fullName evidence="2">Uncharacterized protein</fullName>
    </submittedName>
</protein>
<keyword evidence="3" id="KW-1185">Reference proteome</keyword>
<dbReference type="EMBL" id="BAAABX010000065">
    <property type="protein sequence ID" value="GAA0430833.1"/>
    <property type="molecule type" value="Genomic_DNA"/>
</dbReference>
<proteinExistence type="predicted"/>
<sequence>MTSAAPAFANVARLYVKWVGGFVAKLGLDMVTLYLCAVGGAGIAYFSMSAHGQAIERLW</sequence>
<keyword evidence="1" id="KW-0812">Transmembrane</keyword>
<evidence type="ECO:0000313" key="3">
    <source>
        <dbReference type="Proteomes" id="UP001500879"/>
    </source>
</evidence>
<dbReference type="RefSeq" id="WP_344031238.1">
    <property type="nucleotide sequence ID" value="NZ_BAAABX010000065.1"/>
</dbReference>
<comment type="caution">
    <text evidence="2">The sequence shown here is derived from an EMBL/GenBank/DDBJ whole genome shotgun (WGS) entry which is preliminary data.</text>
</comment>
<keyword evidence="1" id="KW-0472">Membrane</keyword>
<dbReference type="Proteomes" id="UP001500879">
    <property type="component" value="Unassembled WGS sequence"/>
</dbReference>
<organism evidence="2 3">
    <name type="scientific">Streptomyces luteireticuli</name>
    <dbReference type="NCBI Taxonomy" id="173858"/>
    <lineage>
        <taxon>Bacteria</taxon>
        <taxon>Bacillati</taxon>
        <taxon>Actinomycetota</taxon>
        <taxon>Actinomycetes</taxon>
        <taxon>Kitasatosporales</taxon>
        <taxon>Streptomycetaceae</taxon>
        <taxon>Streptomyces</taxon>
    </lineage>
</organism>
<accession>A0ABN0Z320</accession>